<evidence type="ECO:0000259" key="2">
    <source>
        <dbReference type="PROSITE" id="PS51283"/>
    </source>
</evidence>
<name>K3W6S2_GLOUD</name>
<organism evidence="3 4">
    <name type="scientific">Globisporangium ultimum (strain ATCC 200006 / CBS 805.95 / DAOM BR144)</name>
    <name type="common">Pythium ultimum</name>
    <dbReference type="NCBI Taxonomy" id="431595"/>
    <lineage>
        <taxon>Eukaryota</taxon>
        <taxon>Sar</taxon>
        <taxon>Stramenopiles</taxon>
        <taxon>Oomycota</taxon>
        <taxon>Peronosporomycetes</taxon>
        <taxon>Pythiales</taxon>
        <taxon>Pythiaceae</taxon>
        <taxon>Globisporangium</taxon>
    </lineage>
</organism>
<dbReference type="EnsemblProtists" id="PYU1_T000663">
    <property type="protein sequence ID" value="PYU1_T000663"/>
    <property type="gene ID" value="PYU1_G000663"/>
</dbReference>
<evidence type="ECO:0000256" key="1">
    <source>
        <dbReference type="SAM" id="SignalP"/>
    </source>
</evidence>
<dbReference type="Proteomes" id="UP000019132">
    <property type="component" value="Unassembled WGS sequence"/>
</dbReference>
<dbReference type="Gene3D" id="3.30.2230.10">
    <property type="entry name" value="DUSP-like"/>
    <property type="match status" value="1"/>
</dbReference>
<proteinExistence type="predicted"/>
<dbReference type="Pfam" id="PF06337">
    <property type="entry name" value="DUSP"/>
    <property type="match status" value="1"/>
</dbReference>
<evidence type="ECO:0000313" key="3">
    <source>
        <dbReference type="EnsemblProtists" id="PYU1_T000663"/>
    </source>
</evidence>
<dbReference type="AlphaFoldDB" id="K3W6S2"/>
<dbReference type="HOGENOM" id="CLU_663032_0_0_1"/>
<dbReference type="SUPFAM" id="SSF143791">
    <property type="entry name" value="DUSP-like"/>
    <property type="match status" value="1"/>
</dbReference>
<feature type="domain" description="DUSP" evidence="2">
    <location>
        <begin position="262"/>
        <end position="395"/>
    </location>
</feature>
<reference evidence="3" key="3">
    <citation type="submission" date="2015-02" db="UniProtKB">
        <authorList>
            <consortium name="EnsemblProtists"/>
        </authorList>
    </citation>
    <scope>IDENTIFICATION</scope>
    <source>
        <strain evidence="3">DAOM BR144</strain>
    </source>
</reference>
<dbReference type="InterPro" id="IPR006615">
    <property type="entry name" value="Pept_C19_DUSP"/>
</dbReference>
<accession>K3W6S2</accession>
<dbReference type="InterPro" id="IPR035927">
    <property type="entry name" value="DUSP-like_sf"/>
</dbReference>
<keyword evidence="4" id="KW-1185">Reference proteome</keyword>
<protein>
    <recommendedName>
        <fullName evidence="2">DUSP domain-containing protein</fullName>
    </recommendedName>
</protein>
<sequence>MERLSLGVLAHLFELLTAWDVAQLTATCTVLHPREPIVQDAVALVVKHRFGDVLASLREDDPLWPRSVIILRVAEVLTLKKWLGSASVQSYEDAAASCASKSSVIVSKAWFLAWKKRSQGYEQFLMQFRHTKKKQQQRVRQQQSRSKKEKKLGTWTNDAAAVVHKVVDTEAAATREAGDLVVCQHGDLLPVSSCVGRSKRVVISKSMFTKMSLYAPDLHGFPLYSSDCEKCTQEKEAKEREVEQRRQERFESQIAGSNDLLDLLLRKSGYPNELFSPASSRGNTHLSLHHSVGKTYFLVPKKWLIKWRNFVRSLDNAGYPGPILNAELVCLAHQRNVVPPYITMFLSGFSIEQSLQATQALGTCASKQYEIVTLGEWEALYDRYCAEYAVGFDVFDGSYHWQTQECNICYYGMGGSGTEKRRNASR</sequence>
<dbReference type="InParanoid" id="K3W6S2"/>
<dbReference type="PROSITE" id="PS51283">
    <property type="entry name" value="DUSP"/>
    <property type="match status" value="1"/>
</dbReference>
<keyword evidence="1" id="KW-0732">Signal</keyword>
<reference evidence="4" key="1">
    <citation type="journal article" date="2010" name="Genome Biol.">
        <title>Genome sequence of the necrotrophic plant pathogen Pythium ultimum reveals original pathogenicity mechanisms and effector repertoire.</title>
        <authorList>
            <person name="Levesque C.A."/>
            <person name="Brouwer H."/>
            <person name="Cano L."/>
            <person name="Hamilton J.P."/>
            <person name="Holt C."/>
            <person name="Huitema E."/>
            <person name="Raffaele S."/>
            <person name="Robideau G.P."/>
            <person name="Thines M."/>
            <person name="Win J."/>
            <person name="Zerillo M.M."/>
            <person name="Beakes G.W."/>
            <person name="Boore J.L."/>
            <person name="Busam D."/>
            <person name="Dumas B."/>
            <person name="Ferriera S."/>
            <person name="Fuerstenberg S.I."/>
            <person name="Gachon C.M."/>
            <person name="Gaulin E."/>
            <person name="Govers F."/>
            <person name="Grenville-Briggs L."/>
            <person name="Horner N."/>
            <person name="Hostetler J."/>
            <person name="Jiang R.H."/>
            <person name="Johnson J."/>
            <person name="Krajaejun T."/>
            <person name="Lin H."/>
            <person name="Meijer H.J."/>
            <person name="Moore B."/>
            <person name="Morris P."/>
            <person name="Phuntmart V."/>
            <person name="Puiu D."/>
            <person name="Shetty J."/>
            <person name="Stajich J.E."/>
            <person name="Tripathy S."/>
            <person name="Wawra S."/>
            <person name="van West P."/>
            <person name="Whitty B.R."/>
            <person name="Coutinho P.M."/>
            <person name="Henrissat B."/>
            <person name="Martin F."/>
            <person name="Thomas P.D."/>
            <person name="Tyler B.M."/>
            <person name="De Vries R.P."/>
            <person name="Kamoun S."/>
            <person name="Yandell M."/>
            <person name="Tisserat N."/>
            <person name="Buell C.R."/>
        </authorList>
    </citation>
    <scope>NUCLEOTIDE SEQUENCE</scope>
    <source>
        <strain evidence="4">DAOM:BR144</strain>
    </source>
</reference>
<evidence type="ECO:0000313" key="4">
    <source>
        <dbReference type="Proteomes" id="UP000019132"/>
    </source>
</evidence>
<dbReference type="VEuPathDB" id="FungiDB:PYU1_G000663"/>
<dbReference type="OMA" id="GAYKKRC"/>
<feature type="chain" id="PRO_5003867678" description="DUSP domain-containing protein" evidence="1">
    <location>
        <begin position="19"/>
        <end position="426"/>
    </location>
</feature>
<dbReference type="GO" id="GO:0004843">
    <property type="term" value="F:cysteine-type deubiquitinase activity"/>
    <property type="evidence" value="ECO:0007669"/>
    <property type="project" value="InterPro"/>
</dbReference>
<dbReference type="eggNOG" id="ENOG502RJ56">
    <property type="taxonomic scope" value="Eukaryota"/>
</dbReference>
<reference evidence="4" key="2">
    <citation type="submission" date="2010-04" db="EMBL/GenBank/DDBJ databases">
        <authorList>
            <person name="Buell R."/>
            <person name="Hamilton J."/>
            <person name="Hostetler J."/>
        </authorList>
    </citation>
    <scope>NUCLEOTIDE SEQUENCE [LARGE SCALE GENOMIC DNA]</scope>
    <source>
        <strain evidence="4">DAOM:BR144</strain>
    </source>
</reference>
<dbReference type="EMBL" id="GL376620">
    <property type="status" value="NOT_ANNOTATED_CDS"/>
    <property type="molecule type" value="Genomic_DNA"/>
</dbReference>
<feature type="signal peptide" evidence="1">
    <location>
        <begin position="1"/>
        <end position="18"/>
    </location>
</feature>